<evidence type="ECO:0000256" key="1">
    <source>
        <dbReference type="SAM" id="Phobius"/>
    </source>
</evidence>
<feature type="transmembrane region" description="Helical" evidence="1">
    <location>
        <begin position="146"/>
        <end position="163"/>
    </location>
</feature>
<organism evidence="3 4">
    <name type="scientific">Pleionea mediterranea</name>
    <dbReference type="NCBI Taxonomy" id="523701"/>
    <lineage>
        <taxon>Bacteria</taxon>
        <taxon>Pseudomonadati</taxon>
        <taxon>Pseudomonadota</taxon>
        <taxon>Gammaproteobacteria</taxon>
        <taxon>Oceanospirillales</taxon>
        <taxon>Pleioneaceae</taxon>
        <taxon>Pleionea</taxon>
    </lineage>
</organism>
<feature type="transmembrane region" description="Helical" evidence="1">
    <location>
        <begin position="292"/>
        <end position="311"/>
    </location>
</feature>
<feature type="transmembrane region" description="Helical" evidence="1">
    <location>
        <begin position="108"/>
        <end position="131"/>
    </location>
</feature>
<dbReference type="Pfam" id="PF04235">
    <property type="entry name" value="DUF418"/>
    <property type="match status" value="1"/>
</dbReference>
<name>A0A316F7Y9_9GAMM</name>
<reference evidence="3 4" key="1">
    <citation type="submission" date="2018-05" db="EMBL/GenBank/DDBJ databases">
        <title>Genomic Encyclopedia of Type Strains, Phase IV (KMG-IV): sequencing the most valuable type-strain genomes for metagenomic binning, comparative biology and taxonomic classification.</title>
        <authorList>
            <person name="Goeker M."/>
        </authorList>
    </citation>
    <scope>NUCLEOTIDE SEQUENCE [LARGE SCALE GENOMIC DNA]</scope>
    <source>
        <strain evidence="3 4">DSM 25350</strain>
    </source>
</reference>
<evidence type="ECO:0000259" key="2">
    <source>
        <dbReference type="Pfam" id="PF04235"/>
    </source>
</evidence>
<dbReference type="OrthoDB" id="9807744at2"/>
<accession>A0A316F7Y9</accession>
<evidence type="ECO:0000313" key="4">
    <source>
        <dbReference type="Proteomes" id="UP000245790"/>
    </source>
</evidence>
<feature type="transmembrane region" description="Helical" evidence="1">
    <location>
        <begin position="360"/>
        <end position="381"/>
    </location>
</feature>
<sequence length="413" mass="47254">MTQTLSTPLNQSERLHVLDLIRGIAVLGILMMNIQAFAMPFVTYMNPTVYGDLTGINYWSWYFSHLIFDQKFMSIFSMLFGMGVLIFAERADAREGHSGKRHYIRMMWLLVFGLIHAYLIWWGDILVAYAISGSLAYLFRDAKVKTWLWTALGLIVLISLVQWSQGFAFPHMTEEQIAKDILPMWQPDQSLLDAELKAYLGSWTEAFNYRVGQTATLQLYMIFYVPKILALNLIGMAMLKSGFVKGAWSKSQYLLMGLVLITTGMMLTAIGAGNNMAAGFHYTYSMAFGIQYNYWGSAFTAVGYISLLMLLANNIQTSVIKRSFARVGQMAFTNYIAQSLLCTFIIYGHGFGLYGQLERYQQVLFTIAVWLVLIVFSNVWMSRFRFGPLEWLWRSLTYGKLQSIQQKRTQNEA</sequence>
<evidence type="ECO:0000313" key="3">
    <source>
        <dbReference type="EMBL" id="PWK42815.1"/>
    </source>
</evidence>
<keyword evidence="4" id="KW-1185">Reference proteome</keyword>
<feature type="domain" description="DUF418" evidence="2">
    <location>
        <begin position="239"/>
        <end position="400"/>
    </location>
</feature>
<comment type="caution">
    <text evidence="3">The sequence shown here is derived from an EMBL/GenBank/DDBJ whole genome shotgun (WGS) entry which is preliminary data.</text>
</comment>
<dbReference type="PANTHER" id="PTHR30590">
    <property type="entry name" value="INNER MEMBRANE PROTEIN"/>
    <property type="match status" value="1"/>
</dbReference>
<dbReference type="Proteomes" id="UP000245790">
    <property type="component" value="Unassembled WGS sequence"/>
</dbReference>
<proteinExistence type="predicted"/>
<dbReference type="RefSeq" id="WP_109765081.1">
    <property type="nucleotide sequence ID" value="NZ_QGGU01000017.1"/>
</dbReference>
<feature type="transmembrane region" description="Helical" evidence="1">
    <location>
        <begin position="20"/>
        <end position="42"/>
    </location>
</feature>
<protein>
    <recommendedName>
        <fullName evidence="2">DUF418 domain-containing protein</fullName>
    </recommendedName>
</protein>
<dbReference type="InterPro" id="IPR052529">
    <property type="entry name" value="Bact_Transport_Assoc"/>
</dbReference>
<feature type="transmembrane region" description="Helical" evidence="1">
    <location>
        <begin position="332"/>
        <end position="354"/>
    </location>
</feature>
<keyword evidence="1" id="KW-0812">Transmembrane</keyword>
<feature type="transmembrane region" description="Helical" evidence="1">
    <location>
        <begin position="253"/>
        <end position="272"/>
    </location>
</feature>
<dbReference type="AlphaFoldDB" id="A0A316F7Y9"/>
<feature type="transmembrane region" description="Helical" evidence="1">
    <location>
        <begin position="62"/>
        <end position="87"/>
    </location>
</feature>
<dbReference type="InterPro" id="IPR007349">
    <property type="entry name" value="DUF418"/>
</dbReference>
<dbReference type="PANTHER" id="PTHR30590:SF2">
    <property type="entry name" value="INNER MEMBRANE PROTEIN"/>
    <property type="match status" value="1"/>
</dbReference>
<keyword evidence="1" id="KW-1133">Transmembrane helix</keyword>
<dbReference type="EMBL" id="QGGU01000017">
    <property type="protein sequence ID" value="PWK42815.1"/>
    <property type="molecule type" value="Genomic_DNA"/>
</dbReference>
<gene>
    <name evidence="3" type="ORF">C8D97_11717</name>
</gene>
<keyword evidence="1" id="KW-0472">Membrane</keyword>